<evidence type="ECO:0000256" key="9">
    <source>
        <dbReference type="SAM" id="Phobius"/>
    </source>
</evidence>
<comment type="similarity">
    <text evidence="8">Belongs to the TsuA/YedE (TC 9.B.102) family.</text>
</comment>
<evidence type="ECO:0000256" key="7">
    <source>
        <dbReference type="ARBA" id="ARBA00023136"/>
    </source>
</evidence>
<dbReference type="EMBL" id="JACSQR010000003">
    <property type="protein sequence ID" value="MBD7946875.1"/>
    <property type="molecule type" value="Genomic_DNA"/>
</dbReference>
<dbReference type="RefSeq" id="WP_191690178.1">
    <property type="nucleotide sequence ID" value="NZ_JACSQR010000003.1"/>
</dbReference>
<evidence type="ECO:0000256" key="5">
    <source>
        <dbReference type="ARBA" id="ARBA00022692"/>
    </source>
</evidence>
<evidence type="ECO:0000256" key="6">
    <source>
        <dbReference type="ARBA" id="ARBA00022989"/>
    </source>
</evidence>
<dbReference type="Proteomes" id="UP000606724">
    <property type="component" value="Unassembled WGS sequence"/>
</dbReference>
<evidence type="ECO:0000256" key="2">
    <source>
        <dbReference type="ARBA" id="ARBA00022448"/>
    </source>
</evidence>
<organism evidence="10 11">
    <name type="scientific">Psychrobacter communis</name>
    <dbReference type="NCBI Taxonomy" id="2762238"/>
    <lineage>
        <taxon>Bacteria</taxon>
        <taxon>Pseudomonadati</taxon>
        <taxon>Pseudomonadota</taxon>
        <taxon>Gammaproteobacteria</taxon>
        <taxon>Moraxellales</taxon>
        <taxon>Moraxellaceae</taxon>
        <taxon>Psychrobacter</taxon>
    </lineage>
</organism>
<feature type="transmembrane region" description="Helical" evidence="9">
    <location>
        <begin position="53"/>
        <end position="72"/>
    </location>
</feature>
<keyword evidence="2" id="KW-0813">Transport</keyword>
<gene>
    <name evidence="10" type="ORF">H9653_02365</name>
</gene>
<dbReference type="PANTHER" id="PTHR30574:SF1">
    <property type="entry name" value="SULPHUR TRANSPORT DOMAIN-CONTAINING PROTEIN"/>
    <property type="match status" value="1"/>
</dbReference>
<sequence>MSIQIDWQAFTPISLVGGLMLGVATAILLLGVGRIAGISGIFSSLLKPKRVEMWQVLFIAGLIVSPLLYRLVKPLPVLDISTSIPLLIAAGLLVGFGTRLGSGCTSGHGICGNARLSPRSMAATVTFMLFGILTVYIGCHVLGLI</sequence>
<evidence type="ECO:0000256" key="3">
    <source>
        <dbReference type="ARBA" id="ARBA00022475"/>
    </source>
</evidence>
<proteinExistence type="inferred from homology"/>
<protein>
    <submittedName>
        <fullName evidence="10">YeeE/YedE family protein</fullName>
    </submittedName>
</protein>
<keyword evidence="4" id="KW-0997">Cell inner membrane</keyword>
<feature type="transmembrane region" description="Helical" evidence="9">
    <location>
        <begin position="122"/>
        <end position="143"/>
    </location>
</feature>
<feature type="transmembrane region" description="Helical" evidence="9">
    <location>
        <begin position="12"/>
        <end position="32"/>
    </location>
</feature>
<dbReference type="InterPro" id="IPR007272">
    <property type="entry name" value="Sulf_transp_TsuA/YedE"/>
</dbReference>
<comment type="subcellular location">
    <subcellularLocation>
        <location evidence="1">Cell inner membrane</location>
        <topology evidence="1">Multi-pass membrane protein</topology>
    </subcellularLocation>
</comment>
<keyword evidence="7 9" id="KW-0472">Membrane</keyword>
<dbReference type="PANTHER" id="PTHR30574">
    <property type="entry name" value="INNER MEMBRANE PROTEIN YEDE"/>
    <property type="match status" value="1"/>
</dbReference>
<feature type="transmembrane region" description="Helical" evidence="9">
    <location>
        <begin position="84"/>
        <end position="101"/>
    </location>
</feature>
<dbReference type="Pfam" id="PF04143">
    <property type="entry name" value="Sulf_transp"/>
    <property type="match status" value="1"/>
</dbReference>
<evidence type="ECO:0000256" key="4">
    <source>
        <dbReference type="ARBA" id="ARBA00022519"/>
    </source>
</evidence>
<keyword evidence="6 9" id="KW-1133">Transmembrane helix</keyword>
<reference evidence="10 11" key="1">
    <citation type="submission" date="2020-08" db="EMBL/GenBank/DDBJ databases">
        <title>A Genomic Blueprint of the Chicken Gut Microbiome.</title>
        <authorList>
            <person name="Gilroy R."/>
            <person name="Ravi A."/>
            <person name="Getino M."/>
            <person name="Pursley I."/>
            <person name="Horton D.L."/>
            <person name="Alikhan N.-F."/>
            <person name="Baker D."/>
            <person name="Gharbi K."/>
            <person name="Hall N."/>
            <person name="Watson M."/>
            <person name="Adriaenssens E.M."/>
            <person name="Foster-Nyarko E."/>
            <person name="Jarju S."/>
            <person name="Secka A."/>
            <person name="Antonio M."/>
            <person name="Oren A."/>
            <person name="Chaudhuri R."/>
            <person name="La Ragione R.M."/>
            <person name="Hildebrand F."/>
            <person name="Pallen M.J."/>
        </authorList>
    </citation>
    <scope>NUCLEOTIDE SEQUENCE [LARGE SCALE GENOMIC DNA]</scope>
    <source>
        <strain evidence="10 11">Sa4CVA2</strain>
    </source>
</reference>
<comment type="caution">
    <text evidence="10">The sequence shown here is derived from an EMBL/GenBank/DDBJ whole genome shotgun (WGS) entry which is preliminary data.</text>
</comment>
<name>A0ABR8RGD9_9GAMM</name>
<keyword evidence="11" id="KW-1185">Reference proteome</keyword>
<keyword evidence="3" id="KW-1003">Cell membrane</keyword>
<evidence type="ECO:0000313" key="11">
    <source>
        <dbReference type="Proteomes" id="UP000606724"/>
    </source>
</evidence>
<evidence type="ECO:0000256" key="8">
    <source>
        <dbReference type="ARBA" id="ARBA00035655"/>
    </source>
</evidence>
<evidence type="ECO:0000256" key="1">
    <source>
        <dbReference type="ARBA" id="ARBA00004429"/>
    </source>
</evidence>
<evidence type="ECO:0000313" key="10">
    <source>
        <dbReference type="EMBL" id="MBD7946875.1"/>
    </source>
</evidence>
<keyword evidence="5 9" id="KW-0812">Transmembrane</keyword>
<accession>A0ABR8RGD9</accession>